<feature type="transmembrane region" description="Helical" evidence="2">
    <location>
        <begin position="231"/>
        <end position="252"/>
    </location>
</feature>
<feature type="transmembrane region" description="Helical" evidence="2">
    <location>
        <begin position="49"/>
        <end position="69"/>
    </location>
</feature>
<evidence type="ECO:0000256" key="1">
    <source>
        <dbReference type="SAM" id="MobiDB-lite"/>
    </source>
</evidence>
<comment type="caution">
    <text evidence="3">The sequence shown here is derived from an EMBL/GenBank/DDBJ whole genome shotgun (WGS) entry which is preliminary data.</text>
</comment>
<feature type="region of interest" description="Disordered" evidence="1">
    <location>
        <begin position="1"/>
        <end position="28"/>
    </location>
</feature>
<proteinExistence type="predicted"/>
<keyword evidence="2" id="KW-0472">Membrane</keyword>
<reference evidence="3 4" key="1">
    <citation type="journal article" date="2021" name="MBio">
        <title>A New Model Trypanosomatid, Novymonas esmeraldas: Genomic Perception of Its 'Candidatus Pandoraea novymonadis' Endosymbiont.</title>
        <authorList>
            <person name="Zakharova A."/>
            <person name="Saura A."/>
            <person name="Butenko A."/>
            <person name="Podesvova L."/>
            <person name="Warmusova S."/>
            <person name="Kostygov A.Y."/>
            <person name="Nenarokova A."/>
            <person name="Lukes J."/>
            <person name="Opperdoes F.R."/>
            <person name="Yurchenko V."/>
        </authorList>
    </citation>
    <scope>NUCLEOTIDE SEQUENCE [LARGE SCALE GENOMIC DNA]</scope>
    <source>
        <strain evidence="3 4">E262AT.01</strain>
    </source>
</reference>
<gene>
    <name evidence="3" type="ORF">NESM_000701100</name>
</gene>
<dbReference type="AlphaFoldDB" id="A0AAW0ETZ3"/>
<evidence type="ECO:0000313" key="3">
    <source>
        <dbReference type="EMBL" id="KAK7197513.1"/>
    </source>
</evidence>
<protein>
    <submittedName>
        <fullName evidence="3">Amastin surface glycoprotein</fullName>
    </submittedName>
</protein>
<organism evidence="3 4">
    <name type="scientific">Novymonas esmeraldas</name>
    <dbReference type="NCBI Taxonomy" id="1808958"/>
    <lineage>
        <taxon>Eukaryota</taxon>
        <taxon>Discoba</taxon>
        <taxon>Euglenozoa</taxon>
        <taxon>Kinetoplastea</taxon>
        <taxon>Metakinetoplastina</taxon>
        <taxon>Trypanosomatida</taxon>
        <taxon>Trypanosomatidae</taxon>
        <taxon>Novymonas</taxon>
    </lineage>
</organism>
<keyword evidence="4" id="KW-1185">Reference proteome</keyword>
<dbReference type="InterPro" id="IPR009944">
    <property type="entry name" value="Amastin"/>
</dbReference>
<feature type="transmembrane region" description="Helical" evidence="2">
    <location>
        <begin position="145"/>
        <end position="173"/>
    </location>
</feature>
<dbReference type="Proteomes" id="UP001430356">
    <property type="component" value="Unassembled WGS sequence"/>
</dbReference>
<name>A0AAW0ETZ3_9TRYP</name>
<sequence>MPTDNIRNNNEPLTEVNSLRTSRRPSSLHRRKSKIAGRTVLYIPPQERLYAALAFTMQIIILALLIAAATTDVFKVDGTKAIKSGADLKTVATGLGVSITEGSKPFCYSLWGARRCGTTAFNVQKWYTERGIGRRGFPSPVTYTMMVGAAAFSVLAACYSFINLVGIAIVVYLQDYTAVLCAWSFSVWITILISWALSVGVYARAMTTMNSSTIPGRKVHIKDYCNFSTSFALTMTAFGLHAFQFSFTVVYVRMFEKRMKSMVTEQKQLNAAPIDQVQQEFVE</sequence>
<evidence type="ECO:0000313" key="4">
    <source>
        <dbReference type="Proteomes" id="UP001430356"/>
    </source>
</evidence>
<feature type="transmembrane region" description="Helical" evidence="2">
    <location>
        <begin position="180"/>
        <end position="203"/>
    </location>
</feature>
<dbReference type="Pfam" id="PF07344">
    <property type="entry name" value="Amastin"/>
    <property type="match status" value="1"/>
</dbReference>
<dbReference type="EMBL" id="JAECZO010000108">
    <property type="protein sequence ID" value="KAK7197513.1"/>
    <property type="molecule type" value="Genomic_DNA"/>
</dbReference>
<accession>A0AAW0ETZ3</accession>
<keyword evidence="2" id="KW-1133">Transmembrane helix</keyword>
<keyword evidence="2" id="KW-0812">Transmembrane</keyword>
<evidence type="ECO:0000256" key="2">
    <source>
        <dbReference type="SAM" id="Phobius"/>
    </source>
</evidence>
<feature type="compositionally biased region" description="Polar residues" evidence="1">
    <location>
        <begin position="1"/>
        <end position="20"/>
    </location>
</feature>